<dbReference type="InterPro" id="IPR016181">
    <property type="entry name" value="Acyl_CoA_acyltransferase"/>
</dbReference>
<reference evidence="2 3" key="1">
    <citation type="submission" date="2020-08" db="EMBL/GenBank/DDBJ databases">
        <title>Genomic Encyclopedia of Type Strains, Phase IV (KMG-IV): sequencing the most valuable type-strain genomes for metagenomic binning, comparative biology and taxonomic classification.</title>
        <authorList>
            <person name="Goeker M."/>
        </authorList>
    </citation>
    <scope>NUCLEOTIDE SEQUENCE [LARGE SCALE GENOMIC DNA]</scope>
    <source>
        <strain evidence="2 3">DSM 29007</strain>
    </source>
</reference>
<evidence type="ECO:0000313" key="2">
    <source>
        <dbReference type="EMBL" id="MBB6073327.1"/>
    </source>
</evidence>
<dbReference type="Proteomes" id="UP000582837">
    <property type="component" value="Unassembled WGS sequence"/>
</dbReference>
<keyword evidence="3" id="KW-1185">Reference proteome</keyword>
<proteinExistence type="predicted"/>
<dbReference type="GO" id="GO:0016747">
    <property type="term" value="F:acyltransferase activity, transferring groups other than amino-acyl groups"/>
    <property type="evidence" value="ECO:0007669"/>
    <property type="project" value="InterPro"/>
</dbReference>
<name>A0A841H5G9_9BACT</name>
<keyword evidence="2" id="KW-0808">Transferase</keyword>
<dbReference type="InterPro" id="IPR000182">
    <property type="entry name" value="GNAT_dom"/>
</dbReference>
<dbReference type="AlphaFoldDB" id="A0A841H5G9"/>
<dbReference type="EMBL" id="JACHIA010000023">
    <property type="protein sequence ID" value="MBB6073327.1"/>
    <property type="molecule type" value="Genomic_DNA"/>
</dbReference>
<sequence length="179" mass="19151">MVDAERTAPLEIETDRLVLRTLHPGDEAALQEMFGRCADHFRILSGLPGPAPDAAAGEIAGCAATPGRDVALLTLAETGEAVGALGWWVGNPEADRALIGMIMIVPEHRRQGLAREALSGLEVWLAGQGIRGLRTAFQRRRLPVHPVVRGLGFREMSIREHTALGLGSAGISLWEKPLG</sequence>
<protein>
    <submittedName>
        <fullName evidence="2">GNAT superfamily N-acetyltransferase</fullName>
    </submittedName>
</protein>
<comment type="caution">
    <text evidence="2">The sequence shown here is derived from an EMBL/GenBank/DDBJ whole genome shotgun (WGS) entry which is preliminary data.</text>
</comment>
<dbReference type="CDD" id="cd04301">
    <property type="entry name" value="NAT_SF"/>
    <property type="match status" value="1"/>
</dbReference>
<dbReference type="Pfam" id="PF00583">
    <property type="entry name" value="Acetyltransf_1"/>
    <property type="match status" value="1"/>
</dbReference>
<gene>
    <name evidence="2" type="ORF">HNQ61_004994</name>
</gene>
<dbReference type="PROSITE" id="PS51186">
    <property type="entry name" value="GNAT"/>
    <property type="match status" value="1"/>
</dbReference>
<accession>A0A841H5G9</accession>
<evidence type="ECO:0000313" key="3">
    <source>
        <dbReference type="Proteomes" id="UP000582837"/>
    </source>
</evidence>
<feature type="domain" description="N-acetyltransferase" evidence="1">
    <location>
        <begin position="17"/>
        <end position="179"/>
    </location>
</feature>
<dbReference type="RefSeq" id="WP_170032986.1">
    <property type="nucleotide sequence ID" value="NZ_JABDTL010000001.1"/>
</dbReference>
<dbReference type="Gene3D" id="3.40.630.30">
    <property type="match status" value="1"/>
</dbReference>
<dbReference type="SUPFAM" id="SSF55729">
    <property type="entry name" value="Acyl-CoA N-acyltransferases (Nat)"/>
    <property type="match status" value="1"/>
</dbReference>
<evidence type="ECO:0000259" key="1">
    <source>
        <dbReference type="PROSITE" id="PS51186"/>
    </source>
</evidence>
<organism evidence="2 3">
    <name type="scientific">Longimicrobium terrae</name>
    <dbReference type="NCBI Taxonomy" id="1639882"/>
    <lineage>
        <taxon>Bacteria</taxon>
        <taxon>Pseudomonadati</taxon>
        <taxon>Gemmatimonadota</taxon>
        <taxon>Longimicrobiia</taxon>
        <taxon>Longimicrobiales</taxon>
        <taxon>Longimicrobiaceae</taxon>
        <taxon>Longimicrobium</taxon>
    </lineage>
</organism>